<comment type="similarity">
    <text evidence="1">Belongs to the metallo-dependent hydrolases superfamily.</text>
</comment>
<evidence type="ECO:0000256" key="1">
    <source>
        <dbReference type="ARBA" id="ARBA00038310"/>
    </source>
</evidence>
<dbReference type="Pfam" id="PF04909">
    <property type="entry name" value="Amidohydro_2"/>
    <property type="match status" value="1"/>
</dbReference>
<accession>A0A937W8L3</accession>
<dbReference type="SUPFAM" id="SSF51556">
    <property type="entry name" value="Metallo-dependent hydrolases"/>
    <property type="match status" value="1"/>
</dbReference>
<feature type="domain" description="Amidohydrolase-related" evidence="2">
    <location>
        <begin position="10"/>
        <end position="183"/>
    </location>
</feature>
<dbReference type="GO" id="GO:0016787">
    <property type="term" value="F:hydrolase activity"/>
    <property type="evidence" value="ECO:0007669"/>
    <property type="project" value="InterPro"/>
</dbReference>
<dbReference type="PANTHER" id="PTHR43569">
    <property type="entry name" value="AMIDOHYDROLASE"/>
    <property type="match status" value="1"/>
</dbReference>
<gene>
    <name evidence="3" type="ORF">FJZ47_24760</name>
</gene>
<sequence>MHPPGWDPDSNELAVEAARQHPQRLAILGNFPLDRPENRGLVDGWKSRPGMLGFRFTFNQPHQRTWPTDGTLDWLWPAAERAGLPIGLAAGGFLPVVGQVAERHPGLRLLVDHLGRAAGTKDAPGFANLSELLALAKYPNVAVKASGAPSYSSEPYPYRNIHGYLRQIYDAFGPDRMFWGTDITRMPCSWKQCVTMFTEELAWLSERDKELIMGRALCAWIGWQLP</sequence>
<proteinExistence type="inferred from homology"/>
<comment type="caution">
    <text evidence="3">The sequence shown here is derived from an EMBL/GenBank/DDBJ whole genome shotgun (WGS) entry which is preliminary data.</text>
</comment>
<dbReference type="InterPro" id="IPR052350">
    <property type="entry name" value="Metallo-dep_Lactonases"/>
</dbReference>
<reference evidence="3" key="1">
    <citation type="submission" date="2019-03" db="EMBL/GenBank/DDBJ databases">
        <title>Lake Tanganyika Metagenome-Assembled Genomes (MAGs).</title>
        <authorList>
            <person name="Tran P."/>
        </authorList>
    </citation>
    <scope>NUCLEOTIDE SEQUENCE</scope>
    <source>
        <strain evidence="3">K_DeepCast_65m_m2_066</strain>
    </source>
</reference>
<evidence type="ECO:0000259" key="2">
    <source>
        <dbReference type="Pfam" id="PF04909"/>
    </source>
</evidence>
<dbReference type="AlphaFoldDB" id="A0A937W8L3"/>
<dbReference type="EMBL" id="VGLS01001140">
    <property type="protein sequence ID" value="MBM3226991.1"/>
    <property type="molecule type" value="Genomic_DNA"/>
</dbReference>
<dbReference type="Gene3D" id="3.20.20.140">
    <property type="entry name" value="Metal-dependent hydrolases"/>
    <property type="match status" value="1"/>
</dbReference>
<evidence type="ECO:0000313" key="3">
    <source>
        <dbReference type="EMBL" id="MBM3226991.1"/>
    </source>
</evidence>
<organism evidence="3 4">
    <name type="scientific">Tectimicrobiota bacterium</name>
    <dbReference type="NCBI Taxonomy" id="2528274"/>
    <lineage>
        <taxon>Bacteria</taxon>
        <taxon>Pseudomonadati</taxon>
        <taxon>Nitrospinota/Tectimicrobiota group</taxon>
        <taxon>Candidatus Tectimicrobiota</taxon>
    </lineage>
</organism>
<evidence type="ECO:0000313" key="4">
    <source>
        <dbReference type="Proteomes" id="UP000712673"/>
    </source>
</evidence>
<dbReference type="PANTHER" id="PTHR43569:SF2">
    <property type="entry name" value="AMIDOHYDROLASE-RELATED DOMAIN-CONTAINING PROTEIN"/>
    <property type="match status" value="1"/>
</dbReference>
<protein>
    <submittedName>
        <fullName evidence="3">Amidohydrolase</fullName>
    </submittedName>
</protein>
<name>A0A937W8L3_UNCTE</name>
<dbReference type="InterPro" id="IPR006680">
    <property type="entry name" value="Amidohydro-rel"/>
</dbReference>
<dbReference type="Proteomes" id="UP000712673">
    <property type="component" value="Unassembled WGS sequence"/>
</dbReference>
<dbReference type="InterPro" id="IPR032466">
    <property type="entry name" value="Metal_Hydrolase"/>
</dbReference>